<keyword evidence="2" id="KW-0378">Hydrolase</keyword>
<keyword evidence="8" id="KW-1185">Reference proteome</keyword>
<evidence type="ECO:0000256" key="1">
    <source>
        <dbReference type="ARBA" id="ARBA00022723"/>
    </source>
</evidence>
<organism evidence="7 8">
    <name type="scientific">Dreissena polymorpha</name>
    <name type="common">Zebra mussel</name>
    <name type="synonym">Mytilus polymorpha</name>
    <dbReference type="NCBI Taxonomy" id="45954"/>
    <lineage>
        <taxon>Eukaryota</taxon>
        <taxon>Metazoa</taxon>
        <taxon>Spiralia</taxon>
        <taxon>Lophotrochozoa</taxon>
        <taxon>Mollusca</taxon>
        <taxon>Bivalvia</taxon>
        <taxon>Autobranchia</taxon>
        <taxon>Heteroconchia</taxon>
        <taxon>Euheterodonta</taxon>
        <taxon>Imparidentia</taxon>
        <taxon>Neoheterodontei</taxon>
        <taxon>Myida</taxon>
        <taxon>Dreissenoidea</taxon>
        <taxon>Dreissenidae</taxon>
        <taxon>Dreissena</taxon>
    </lineage>
</organism>
<evidence type="ECO:0000256" key="5">
    <source>
        <dbReference type="ARBA" id="ARBA00023180"/>
    </source>
</evidence>
<keyword evidence="1" id="KW-0479">Metal-binding</keyword>
<proteinExistence type="predicted"/>
<gene>
    <name evidence="7" type="ORF">DPMN_068019</name>
</gene>
<dbReference type="Proteomes" id="UP000828390">
    <property type="component" value="Unassembled WGS sequence"/>
</dbReference>
<reference evidence="7" key="1">
    <citation type="journal article" date="2019" name="bioRxiv">
        <title>The Genome of the Zebra Mussel, Dreissena polymorpha: A Resource for Invasive Species Research.</title>
        <authorList>
            <person name="McCartney M.A."/>
            <person name="Auch B."/>
            <person name="Kono T."/>
            <person name="Mallez S."/>
            <person name="Zhang Y."/>
            <person name="Obille A."/>
            <person name="Becker A."/>
            <person name="Abrahante J.E."/>
            <person name="Garbe J."/>
            <person name="Badalamenti J.P."/>
            <person name="Herman A."/>
            <person name="Mangelson H."/>
            <person name="Liachko I."/>
            <person name="Sullivan S."/>
            <person name="Sone E.D."/>
            <person name="Koren S."/>
            <person name="Silverstein K.A.T."/>
            <person name="Beckman K.B."/>
            <person name="Gohl D.M."/>
        </authorList>
    </citation>
    <scope>NUCLEOTIDE SEQUENCE</scope>
    <source>
        <strain evidence="7">Duluth1</strain>
        <tissue evidence="7">Whole animal</tissue>
    </source>
</reference>
<feature type="non-terminal residue" evidence="7">
    <location>
        <position position="1"/>
    </location>
</feature>
<comment type="caution">
    <text evidence="7">The sequence shown here is derived from an EMBL/GenBank/DDBJ whole genome shotgun (WGS) entry which is preliminary data.</text>
</comment>
<evidence type="ECO:0000256" key="2">
    <source>
        <dbReference type="ARBA" id="ARBA00022801"/>
    </source>
</evidence>
<dbReference type="AlphaFoldDB" id="A0A9D3Z0U4"/>
<dbReference type="Pfam" id="PF17771">
    <property type="entry name" value="ADAMTS_CR_2"/>
    <property type="match status" value="2"/>
</dbReference>
<dbReference type="GO" id="GO:0046872">
    <property type="term" value="F:metal ion binding"/>
    <property type="evidence" value="ECO:0007669"/>
    <property type="project" value="UniProtKB-KW"/>
</dbReference>
<evidence type="ECO:0000256" key="3">
    <source>
        <dbReference type="ARBA" id="ARBA00022833"/>
    </source>
</evidence>
<dbReference type="Gene3D" id="3.40.1620.60">
    <property type="match status" value="2"/>
</dbReference>
<evidence type="ECO:0000313" key="7">
    <source>
        <dbReference type="EMBL" id="KAH3708565.1"/>
    </source>
</evidence>
<evidence type="ECO:0000313" key="8">
    <source>
        <dbReference type="Proteomes" id="UP000828390"/>
    </source>
</evidence>
<dbReference type="InterPro" id="IPR041645">
    <property type="entry name" value="ADAMTS_CR_2"/>
</dbReference>
<evidence type="ECO:0000259" key="6">
    <source>
        <dbReference type="Pfam" id="PF17771"/>
    </source>
</evidence>
<name>A0A9D3Z0U4_DREPO</name>
<dbReference type="GO" id="GO:0016787">
    <property type="term" value="F:hydrolase activity"/>
    <property type="evidence" value="ECO:0007669"/>
    <property type="project" value="UniProtKB-KW"/>
</dbReference>
<feature type="domain" description="ADAMTS cysteine-rich" evidence="6">
    <location>
        <begin position="140"/>
        <end position="211"/>
    </location>
</feature>
<dbReference type="EMBL" id="JAIWYP010000014">
    <property type="protein sequence ID" value="KAH3708565.1"/>
    <property type="molecule type" value="Genomic_DNA"/>
</dbReference>
<evidence type="ECO:0000256" key="4">
    <source>
        <dbReference type="ARBA" id="ARBA00023157"/>
    </source>
</evidence>
<keyword evidence="4" id="KW-1015">Disulfide bond</keyword>
<keyword evidence="3" id="KW-0862">Zinc</keyword>
<sequence>AAGQFVTLDGYCQQTYNNNSYLCRNQYRTGYEYACASLYCYDEGQLLEKCMFSIPPPDGTLCGNGKWCNAHSCSVNRNARVTSDACPLGDSENPDVLMGKNCQELFAMRPSLCLLPEVGNTWCCESCAAFNRSTPDSFFGPTLSADDDCKSIFGLKSYFCQTDSNYGNRDYSGICLSMRCFNPTKLTCDPFPAGDGVPCASGKWCVSGRCVNSSLASVDPVADCLYGDQYEAFCRANVVYPNIGKYCSQYEAGCCASCLRHKNTSFSGCEYGDATPVECQAKKKDGSIKTTCLNDPANCCDTCAHLSSTGNPDCPYGDVNVATCNALMNDTNGPGNCYSQSRRTECCDSCAEYYNATHHGCEYGDHWKDYCAENVVPPNVATVCGKYADQCCETCRNYRDQGFPGCQYGDIDPARCKAYMADDKGTANCYNTAIRSMCCLTCHKIEDKNARGCVYGDSKPRECESQFNDTLGYGHCYNLQTQIDCCRSCEQAKNKSMNGCEWGDKDFAFCSSLTSETAFLCFQQSDACCETCQQYVVSNNAECRYGDKSPANCQLFIPNEEAARTQCQIRGLDCCATCSRLGHPGPGGHVLSSGSASMLG</sequence>
<accession>A0A9D3Z0U4</accession>
<protein>
    <recommendedName>
        <fullName evidence="6">ADAMTS cysteine-rich domain-containing protein</fullName>
    </recommendedName>
</protein>
<feature type="domain" description="ADAMTS cysteine-rich" evidence="6">
    <location>
        <begin position="3"/>
        <end position="73"/>
    </location>
</feature>
<reference evidence="7" key="2">
    <citation type="submission" date="2020-11" db="EMBL/GenBank/DDBJ databases">
        <authorList>
            <person name="McCartney M.A."/>
            <person name="Auch B."/>
            <person name="Kono T."/>
            <person name="Mallez S."/>
            <person name="Becker A."/>
            <person name="Gohl D.M."/>
            <person name="Silverstein K.A.T."/>
            <person name="Koren S."/>
            <person name="Bechman K.B."/>
            <person name="Herman A."/>
            <person name="Abrahante J.E."/>
            <person name="Garbe J."/>
        </authorList>
    </citation>
    <scope>NUCLEOTIDE SEQUENCE</scope>
    <source>
        <strain evidence="7">Duluth1</strain>
        <tissue evidence="7">Whole animal</tissue>
    </source>
</reference>
<keyword evidence="5" id="KW-0325">Glycoprotein</keyword>